<dbReference type="SUPFAM" id="SSF103473">
    <property type="entry name" value="MFS general substrate transporter"/>
    <property type="match status" value="1"/>
</dbReference>
<evidence type="ECO:0000256" key="2">
    <source>
        <dbReference type="ARBA" id="ARBA00022448"/>
    </source>
</evidence>
<evidence type="ECO:0000313" key="9">
    <source>
        <dbReference type="Proteomes" id="UP000024284"/>
    </source>
</evidence>
<keyword evidence="2" id="KW-0813">Transport</keyword>
<dbReference type="eggNOG" id="COG2271">
    <property type="taxonomic scope" value="Bacteria"/>
</dbReference>
<feature type="transmembrane region" description="Helical" evidence="6">
    <location>
        <begin position="57"/>
        <end position="78"/>
    </location>
</feature>
<dbReference type="Gene3D" id="1.20.1250.20">
    <property type="entry name" value="MFS general substrate transporter like domains"/>
    <property type="match status" value="1"/>
</dbReference>
<dbReference type="PANTHER" id="PTHR43791">
    <property type="entry name" value="PERMEASE-RELATED"/>
    <property type="match status" value="1"/>
</dbReference>
<keyword evidence="5 6" id="KW-0472">Membrane</keyword>
<name>A0A086PBW3_SPHHM</name>
<evidence type="ECO:0000256" key="3">
    <source>
        <dbReference type="ARBA" id="ARBA00022692"/>
    </source>
</evidence>
<dbReference type="GO" id="GO:0022857">
    <property type="term" value="F:transmembrane transporter activity"/>
    <property type="evidence" value="ECO:0007669"/>
    <property type="project" value="InterPro"/>
</dbReference>
<feature type="transmembrane region" description="Helical" evidence="6">
    <location>
        <begin position="90"/>
        <end position="112"/>
    </location>
</feature>
<dbReference type="STRING" id="76947.GCA_002080435_04100"/>
<reference evidence="8" key="1">
    <citation type="submission" date="2014-08" db="EMBL/GenBank/DDBJ databases">
        <title>Draft genome sequences of Sphingobium herbicidovorans.</title>
        <authorList>
            <person name="Gan H.M."/>
            <person name="Gan H.Y."/>
            <person name="Savka M.A."/>
        </authorList>
    </citation>
    <scope>NUCLEOTIDE SEQUENCE [LARGE SCALE GENOMIC DNA]</scope>
    <source>
        <strain evidence="8">NBRC 16415</strain>
    </source>
</reference>
<dbReference type="GO" id="GO:0005886">
    <property type="term" value="C:plasma membrane"/>
    <property type="evidence" value="ECO:0007669"/>
    <property type="project" value="TreeGrafter"/>
</dbReference>
<dbReference type="InterPro" id="IPR036259">
    <property type="entry name" value="MFS_trans_sf"/>
</dbReference>
<dbReference type="EMBL" id="JFZA02000008">
    <property type="protein sequence ID" value="KFG90881.1"/>
    <property type="molecule type" value="Genomic_DNA"/>
</dbReference>
<feature type="domain" description="Major facilitator superfamily (MFS) profile" evidence="7">
    <location>
        <begin position="28"/>
        <end position="115"/>
    </location>
</feature>
<dbReference type="InterPro" id="IPR020846">
    <property type="entry name" value="MFS_dom"/>
</dbReference>
<protein>
    <submittedName>
        <fullName evidence="8">Tartrate transporter</fullName>
    </submittedName>
</protein>
<dbReference type="Pfam" id="PF07690">
    <property type="entry name" value="MFS_1"/>
    <property type="match status" value="1"/>
</dbReference>
<evidence type="ECO:0000259" key="7">
    <source>
        <dbReference type="PROSITE" id="PS50850"/>
    </source>
</evidence>
<dbReference type="OrthoDB" id="9773957at2"/>
<keyword evidence="9" id="KW-1185">Reference proteome</keyword>
<proteinExistence type="predicted"/>
<dbReference type="AlphaFoldDB" id="A0A086PBW3"/>
<keyword evidence="4 6" id="KW-1133">Transmembrane helix</keyword>
<dbReference type="PANTHER" id="PTHR43791:SF36">
    <property type="entry name" value="TRANSPORTER, PUTATIVE (AFU_ORTHOLOGUE AFUA_6G08340)-RELATED"/>
    <property type="match status" value="1"/>
</dbReference>
<accession>A0A086PBW3</accession>
<dbReference type="Proteomes" id="UP000024284">
    <property type="component" value="Unassembled WGS sequence"/>
</dbReference>
<dbReference type="PATRIC" id="fig|1219045.3.peg.1278"/>
<comment type="caution">
    <text evidence="8">The sequence shown here is derived from an EMBL/GenBank/DDBJ whole genome shotgun (WGS) entry which is preliminary data.</text>
</comment>
<comment type="subcellular location">
    <subcellularLocation>
        <location evidence="1">Membrane</location>
        <topology evidence="1">Multi-pass membrane protein</topology>
    </subcellularLocation>
</comment>
<gene>
    <name evidence="8" type="ORF">BV98_001248</name>
</gene>
<evidence type="ECO:0000256" key="1">
    <source>
        <dbReference type="ARBA" id="ARBA00004141"/>
    </source>
</evidence>
<evidence type="ECO:0000256" key="6">
    <source>
        <dbReference type="SAM" id="Phobius"/>
    </source>
</evidence>
<dbReference type="PROSITE" id="PS50850">
    <property type="entry name" value="MFS"/>
    <property type="match status" value="1"/>
</dbReference>
<evidence type="ECO:0000313" key="8">
    <source>
        <dbReference type="EMBL" id="KFG90881.1"/>
    </source>
</evidence>
<evidence type="ECO:0000256" key="4">
    <source>
        <dbReference type="ARBA" id="ARBA00022989"/>
    </source>
</evidence>
<sequence>MNNSDIASGSAMATSDFEAAAIKKAFRRLMPLMAGCFMAYLDRTNLSFAALSMNADLGLTMTMFGVATSVFFVTYVMFEIPSNVMLEKFGARIWIPRIMITWGLASMAMVFISGP</sequence>
<dbReference type="InterPro" id="IPR011701">
    <property type="entry name" value="MFS"/>
</dbReference>
<organism evidence="8 9">
    <name type="scientific">Sphingobium herbicidovorans (strain ATCC 700291 / DSM 11019 / CCUG 56400 / KCTC 2939 / LMG 18315 / NBRC 16415 / MH)</name>
    <name type="common">Sphingomonas herbicidovorans</name>
    <dbReference type="NCBI Taxonomy" id="1219045"/>
    <lineage>
        <taxon>Bacteria</taxon>
        <taxon>Pseudomonadati</taxon>
        <taxon>Pseudomonadota</taxon>
        <taxon>Alphaproteobacteria</taxon>
        <taxon>Sphingomonadales</taxon>
        <taxon>Sphingomonadaceae</taxon>
        <taxon>Sphingobium</taxon>
    </lineage>
</organism>
<keyword evidence="3 6" id="KW-0812">Transmembrane</keyword>
<evidence type="ECO:0000256" key="5">
    <source>
        <dbReference type="ARBA" id="ARBA00023136"/>
    </source>
</evidence>